<dbReference type="SUPFAM" id="SSF55166">
    <property type="entry name" value="Hedgehog/DD-peptidase"/>
    <property type="match status" value="1"/>
</dbReference>
<reference evidence="4" key="1">
    <citation type="journal article" date="2019" name="Int. J. Syst. Evol. Microbiol.">
        <title>The Global Catalogue of Microorganisms (GCM) 10K type strain sequencing project: providing services to taxonomists for standard genome sequencing and annotation.</title>
        <authorList>
            <consortium name="The Broad Institute Genomics Platform"/>
            <consortium name="The Broad Institute Genome Sequencing Center for Infectious Disease"/>
            <person name="Wu L."/>
            <person name="Ma J."/>
        </authorList>
    </citation>
    <scope>NUCLEOTIDE SEQUENCE [LARGE SCALE GENOMIC DNA]</scope>
    <source>
        <strain evidence="4">KACC 11904</strain>
    </source>
</reference>
<feature type="signal peptide" evidence="1">
    <location>
        <begin position="1"/>
        <end position="21"/>
    </location>
</feature>
<accession>A0ABW0KGU1</accession>
<gene>
    <name evidence="3" type="ORF">ACFPOG_26730</name>
</gene>
<organism evidence="3 4">
    <name type="scientific">Paenibacillus aestuarii</name>
    <dbReference type="NCBI Taxonomy" id="516965"/>
    <lineage>
        <taxon>Bacteria</taxon>
        <taxon>Bacillati</taxon>
        <taxon>Bacillota</taxon>
        <taxon>Bacilli</taxon>
        <taxon>Bacillales</taxon>
        <taxon>Paenibacillaceae</taxon>
        <taxon>Paenibacillus</taxon>
    </lineage>
</organism>
<sequence>MKKWGILLVVCLLSGCGWLQQAPESMVDVTVTQNVSSSHSAATKTIQVSKDQIYKGSLILINKNYAVHPESVEPDIVKLSQHKELLKGFGLLDQSIQLPRSLVQQFATMVEAAGKGGVSHFLISSGYRSNKEQSKLYQEEGADYALPAGYSEHNLGLALDIGSSLKAMNEAPEGEWLQKHAADYGFILRYPKDKTVITGIQYEPWHFRYVGLPHSVIMQSQHLTLEEYLDYLKRNKTIRATVGGDTYEITYNAIAQVAKLEVPADHRYELSGDNMNGVIVTVQL</sequence>
<keyword evidence="4" id="KW-1185">Reference proteome</keyword>
<feature type="domain" description="D-alanyl-D-alanine carboxypeptidase-like core" evidence="2">
    <location>
        <begin position="97"/>
        <end position="211"/>
    </location>
</feature>
<dbReference type="RefSeq" id="WP_270879992.1">
    <property type="nucleotide sequence ID" value="NZ_JAQFVF010000027.1"/>
</dbReference>
<dbReference type="PANTHER" id="PTHR34385:SF1">
    <property type="entry name" value="PEPTIDOGLYCAN L-ALANYL-D-GLUTAMATE ENDOPEPTIDASE CWLK"/>
    <property type="match status" value="1"/>
</dbReference>
<feature type="chain" id="PRO_5046596086" evidence="1">
    <location>
        <begin position="22"/>
        <end position="284"/>
    </location>
</feature>
<comment type="caution">
    <text evidence="3">The sequence shown here is derived from an EMBL/GenBank/DDBJ whole genome shotgun (WGS) entry which is preliminary data.</text>
</comment>
<evidence type="ECO:0000313" key="3">
    <source>
        <dbReference type="EMBL" id="MFC5451801.1"/>
    </source>
</evidence>
<keyword evidence="3" id="KW-0378">Hydrolase</keyword>
<evidence type="ECO:0000259" key="2">
    <source>
        <dbReference type="Pfam" id="PF02557"/>
    </source>
</evidence>
<dbReference type="InterPro" id="IPR058193">
    <property type="entry name" value="VanY/YodJ_core_dom"/>
</dbReference>
<keyword evidence="3" id="KW-0121">Carboxypeptidase</keyword>
<dbReference type="Pfam" id="PF02557">
    <property type="entry name" value="VanY"/>
    <property type="match status" value="1"/>
</dbReference>
<keyword evidence="3" id="KW-0645">Protease</keyword>
<dbReference type="Gene3D" id="3.30.1380.10">
    <property type="match status" value="1"/>
</dbReference>
<keyword evidence="1" id="KW-0732">Signal</keyword>
<dbReference type="Gene3D" id="3.30.200.180">
    <property type="match status" value="1"/>
</dbReference>
<dbReference type="PROSITE" id="PS51257">
    <property type="entry name" value="PROKAR_LIPOPROTEIN"/>
    <property type="match status" value="1"/>
</dbReference>
<dbReference type="InterPro" id="IPR009045">
    <property type="entry name" value="Zn_M74/Hedgehog-like"/>
</dbReference>
<dbReference type="PANTHER" id="PTHR34385">
    <property type="entry name" value="D-ALANYL-D-ALANINE CARBOXYPEPTIDASE"/>
    <property type="match status" value="1"/>
</dbReference>
<evidence type="ECO:0000313" key="4">
    <source>
        <dbReference type="Proteomes" id="UP001596044"/>
    </source>
</evidence>
<evidence type="ECO:0000256" key="1">
    <source>
        <dbReference type="SAM" id="SignalP"/>
    </source>
</evidence>
<dbReference type="Proteomes" id="UP001596044">
    <property type="component" value="Unassembled WGS sequence"/>
</dbReference>
<dbReference type="EC" id="3.4.17.-" evidence="3"/>
<dbReference type="InterPro" id="IPR052179">
    <property type="entry name" value="DD-CPase-like"/>
</dbReference>
<proteinExistence type="predicted"/>
<dbReference type="InterPro" id="IPR003709">
    <property type="entry name" value="VanY-like_core_dom"/>
</dbReference>
<name>A0ABW0KGU1_9BACL</name>
<dbReference type="EMBL" id="JBHSMJ010000040">
    <property type="protein sequence ID" value="MFC5451801.1"/>
    <property type="molecule type" value="Genomic_DNA"/>
</dbReference>
<dbReference type="CDD" id="cd14852">
    <property type="entry name" value="LD-carboxypeptidase"/>
    <property type="match status" value="1"/>
</dbReference>
<dbReference type="GO" id="GO:0004180">
    <property type="term" value="F:carboxypeptidase activity"/>
    <property type="evidence" value="ECO:0007669"/>
    <property type="project" value="UniProtKB-KW"/>
</dbReference>
<protein>
    <submittedName>
        <fullName evidence="3">M15 family metallopeptidase</fullName>
        <ecNumber evidence="3">3.4.17.-</ecNumber>
    </submittedName>
</protein>